<evidence type="ECO:0000313" key="1">
    <source>
        <dbReference type="EMBL" id="KAL0131354.1"/>
    </source>
</evidence>
<accession>A0AAW2GVR6</accession>
<name>A0AAW2GVR6_9HYME</name>
<comment type="caution">
    <text evidence="1">The sequence shown here is derived from an EMBL/GenBank/DDBJ whole genome shotgun (WGS) entry which is preliminary data.</text>
</comment>
<organism evidence="1 2">
    <name type="scientific">Cardiocondyla obscurior</name>
    <dbReference type="NCBI Taxonomy" id="286306"/>
    <lineage>
        <taxon>Eukaryota</taxon>
        <taxon>Metazoa</taxon>
        <taxon>Ecdysozoa</taxon>
        <taxon>Arthropoda</taxon>
        <taxon>Hexapoda</taxon>
        <taxon>Insecta</taxon>
        <taxon>Pterygota</taxon>
        <taxon>Neoptera</taxon>
        <taxon>Endopterygota</taxon>
        <taxon>Hymenoptera</taxon>
        <taxon>Apocrita</taxon>
        <taxon>Aculeata</taxon>
        <taxon>Formicoidea</taxon>
        <taxon>Formicidae</taxon>
        <taxon>Myrmicinae</taxon>
        <taxon>Cardiocondyla</taxon>
    </lineage>
</organism>
<dbReference type="Proteomes" id="UP001430953">
    <property type="component" value="Unassembled WGS sequence"/>
</dbReference>
<reference evidence="1 2" key="1">
    <citation type="submission" date="2023-03" db="EMBL/GenBank/DDBJ databases">
        <title>High recombination rates correlate with genetic variation in Cardiocondyla obscurior ants.</title>
        <authorList>
            <person name="Errbii M."/>
        </authorList>
    </citation>
    <scope>NUCLEOTIDE SEQUENCE [LARGE SCALE GENOMIC DNA]</scope>
    <source>
        <strain evidence="1">Alpha-2009</strain>
        <tissue evidence="1">Whole body</tissue>
    </source>
</reference>
<dbReference type="EMBL" id="JADYXP020000002">
    <property type="protein sequence ID" value="KAL0131354.1"/>
    <property type="molecule type" value="Genomic_DNA"/>
</dbReference>
<keyword evidence="2" id="KW-1185">Reference proteome</keyword>
<sequence length="101" mass="11150">MIAVSTTCNVAKINLRGGILRDPRKMLCGKYEKRRRSRQGSGFDSQGCYGGTAFHSLAVRSRSEGPPQSIPLYKVERDFPLGQLRAASLGNSDHRAFLLSH</sequence>
<proteinExistence type="predicted"/>
<protein>
    <submittedName>
        <fullName evidence="1">Uncharacterized protein</fullName>
    </submittedName>
</protein>
<dbReference type="AlphaFoldDB" id="A0AAW2GVR6"/>
<evidence type="ECO:0000313" key="2">
    <source>
        <dbReference type="Proteomes" id="UP001430953"/>
    </source>
</evidence>
<gene>
    <name evidence="1" type="ORF">PUN28_002696</name>
</gene>